<feature type="signal peptide" evidence="1">
    <location>
        <begin position="1"/>
        <end position="19"/>
    </location>
</feature>
<dbReference type="InterPro" id="IPR022269">
    <property type="entry name" value="SO_2930-like_C"/>
</dbReference>
<accession>A0A6H2DMN8</accession>
<reference evidence="2 3" key="1">
    <citation type="submission" date="2020-04" db="EMBL/GenBank/DDBJ databases">
        <title>Genome sequence for Sphingorhabdus sp. strain M1.</title>
        <authorList>
            <person name="Park S.-J."/>
        </authorList>
    </citation>
    <scope>NUCLEOTIDE SEQUENCE [LARGE SCALE GENOMIC DNA]</scope>
    <source>
        <strain evidence="2 3">JK6</strain>
    </source>
</reference>
<name>A0A6H2DMN8_9SPHN</name>
<feature type="chain" id="PRO_5026027796" description="Repeat protein (TIGR03806 family)" evidence="1">
    <location>
        <begin position="20"/>
        <end position="345"/>
    </location>
</feature>
<dbReference type="Proteomes" id="UP000501600">
    <property type="component" value="Chromosome"/>
</dbReference>
<evidence type="ECO:0000313" key="3">
    <source>
        <dbReference type="Proteomes" id="UP000501600"/>
    </source>
</evidence>
<gene>
    <name evidence="2" type="ORF">HF685_08975</name>
</gene>
<evidence type="ECO:0008006" key="4">
    <source>
        <dbReference type="Google" id="ProtNLM"/>
    </source>
</evidence>
<evidence type="ECO:0000313" key="2">
    <source>
        <dbReference type="EMBL" id="QJB69397.1"/>
    </source>
</evidence>
<proteinExistence type="predicted"/>
<evidence type="ECO:0000256" key="1">
    <source>
        <dbReference type="SAM" id="SignalP"/>
    </source>
</evidence>
<dbReference type="EMBL" id="CP051217">
    <property type="protein sequence ID" value="QJB69397.1"/>
    <property type="molecule type" value="Genomic_DNA"/>
</dbReference>
<keyword evidence="3" id="KW-1185">Reference proteome</keyword>
<keyword evidence="1" id="KW-0732">Signal</keyword>
<dbReference type="AlphaFoldDB" id="A0A6H2DMN8"/>
<dbReference type="KEGG" id="phao:HF685_08975"/>
<dbReference type="NCBIfam" id="TIGR03806">
    <property type="entry name" value="chp_HNE_0200"/>
    <property type="match status" value="1"/>
</dbReference>
<dbReference type="RefSeq" id="WP_168819419.1">
    <property type="nucleotide sequence ID" value="NZ_CP051217.1"/>
</dbReference>
<protein>
    <recommendedName>
        <fullName evidence="4">Repeat protein (TIGR03806 family)</fullName>
    </recommendedName>
</protein>
<sequence>MRLLASAIAICLVAVAARASDTPKHAPVADAVISGEGLPKTLSEFGFFKDVSGESPNAGVIPYKLNAPLFSDYAEKFRFIYIPDGKMASTTSDSELIDFPVGSALVKSFGYQQGGKMKLLETRVLLHRADGWLALPYIWNEEQTEATLKVAGKRIAINFADPSGKTHDIQYGVPNKNQCKECHSLKDAVMPIGPKMRNLESASIARLLSAGKLKMPASIAAMPDYADTSAPLQNRARSYLDINCAHCHNRQGSASNSGLFLTYQEPIGPNLGIGKRPTAAGRGSGGLEFAIAPGEPDKSYLIFRMKSLDPGIAMPEVGRSTVHAEGVELLGEWIAEMNETGTDPS</sequence>
<organism evidence="2 3">
    <name type="scientific">Parasphingorhabdus halotolerans</name>
    <dbReference type="NCBI Taxonomy" id="2725558"/>
    <lineage>
        <taxon>Bacteria</taxon>
        <taxon>Pseudomonadati</taxon>
        <taxon>Pseudomonadota</taxon>
        <taxon>Alphaproteobacteria</taxon>
        <taxon>Sphingomonadales</taxon>
        <taxon>Sphingomonadaceae</taxon>
        <taxon>Parasphingorhabdus</taxon>
    </lineage>
</organism>